<gene>
    <name evidence="1" type="ORF">PACTADRAFT_51360</name>
</gene>
<reference evidence="2" key="1">
    <citation type="submission" date="2016-05" db="EMBL/GenBank/DDBJ databases">
        <title>Comparative genomics of biotechnologically important yeasts.</title>
        <authorList>
            <consortium name="DOE Joint Genome Institute"/>
            <person name="Riley R."/>
            <person name="Haridas S."/>
            <person name="Wolfe K.H."/>
            <person name="Lopes M.R."/>
            <person name="Hittinger C.T."/>
            <person name="Goker M."/>
            <person name="Salamov A."/>
            <person name="Wisecaver J."/>
            <person name="Long T.M."/>
            <person name="Aerts A.L."/>
            <person name="Barry K."/>
            <person name="Choi C."/>
            <person name="Clum A."/>
            <person name="Coughlan A.Y."/>
            <person name="Deshpande S."/>
            <person name="Douglass A.P."/>
            <person name="Hanson S.J."/>
            <person name="Klenk H.-P."/>
            <person name="Labutti K."/>
            <person name="Lapidus A."/>
            <person name="Lindquist E."/>
            <person name="Lipzen A."/>
            <person name="Meier-Kolthoff J.P."/>
            <person name="Ohm R.A."/>
            <person name="Otillar R.P."/>
            <person name="Pangilinan J."/>
            <person name="Peng Y."/>
            <person name="Rokas A."/>
            <person name="Rosa C.A."/>
            <person name="Scheuner C."/>
            <person name="Sibirny A.A."/>
            <person name="Slot J.C."/>
            <person name="Stielow J.B."/>
            <person name="Sun H."/>
            <person name="Kurtzman C.P."/>
            <person name="Blackwell M."/>
            <person name="Grigoriev I.V."/>
            <person name="Jeffries T.W."/>
        </authorList>
    </citation>
    <scope>NUCLEOTIDE SEQUENCE [LARGE SCALE GENOMIC DNA]</scope>
    <source>
        <strain evidence="2">NRRL Y-2460</strain>
    </source>
</reference>
<evidence type="ECO:0000313" key="1">
    <source>
        <dbReference type="EMBL" id="ODV93574.1"/>
    </source>
</evidence>
<protein>
    <submittedName>
        <fullName evidence="1">Uncharacterized protein</fullName>
    </submittedName>
</protein>
<proteinExistence type="predicted"/>
<organism evidence="1 2">
    <name type="scientific">Pachysolen tannophilus NRRL Y-2460</name>
    <dbReference type="NCBI Taxonomy" id="669874"/>
    <lineage>
        <taxon>Eukaryota</taxon>
        <taxon>Fungi</taxon>
        <taxon>Dikarya</taxon>
        <taxon>Ascomycota</taxon>
        <taxon>Saccharomycotina</taxon>
        <taxon>Pichiomycetes</taxon>
        <taxon>Pachysolenaceae</taxon>
        <taxon>Pachysolen</taxon>
    </lineage>
</organism>
<dbReference type="Proteomes" id="UP000094236">
    <property type="component" value="Unassembled WGS sequence"/>
</dbReference>
<keyword evidence="2" id="KW-1185">Reference proteome</keyword>
<feature type="non-terminal residue" evidence="1">
    <location>
        <position position="53"/>
    </location>
</feature>
<dbReference type="AlphaFoldDB" id="A0A1E4TP88"/>
<sequence length="53" mass="5981">MMLEEVLFHLCSKRQAQAQSYCCAPPQCPPFAACRHTQVQPNTSTKRKAISPF</sequence>
<name>A0A1E4TP88_PACTA</name>
<accession>A0A1E4TP88</accession>
<dbReference type="EMBL" id="KV454017">
    <property type="protein sequence ID" value="ODV93574.1"/>
    <property type="molecule type" value="Genomic_DNA"/>
</dbReference>
<evidence type="ECO:0000313" key="2">
    <source>
        <dbReference type="Proteomes" id="UP000094236"/>
    </source>
</evidence>